<dbReference type="Pfam" id="PF23023">
    <property type="entry name" value="Anti-Pycsar_Apyc1"/>
    <property type="match status" value="1"/>
</dbReference>
<keyword evidence="2 8" id="KW-0819">tRNA processing</keyword>
<evidence type="ECO:0000256" key="4">
    <source>
        <dbReference type="ARBA" id="ARBA00022723"/>
    </source>
</evidence>
<dbReference type="RefSeq" id="WP_241290743.1">
    <property type="nucleotide sequence ID" value="NZ_JAKZGR010000001.1"/>
</dbReference>
<feature type="binding site" evidence="8">
    <location>
        <position position="212"/>
    </location>
    <ligand>
        <name>Zn(2+)</name>
        <dbReference type="ChEBI" id="CHEBI:29105"/>
        <label>1</label>
        <note>catalytic</note>
    </ligand>
</feature>
<protein>
    <recommendedName>
        <fullName evidence="8">Ribonuclease Z</fullName>
        <shortName evidence="8">RNase Z</shortName>
        <ecNumber evidence="8">3.1.26.11</ecNumber>
    </recommendedName>
    <alternativeName>
        <fullName evidence="8">tRNA 3 endonuclease</fullName>
    </alternativeName>
    <alternativeName>
        <fullName evidence="8">tRNase Z</fullName>
    </alternativeName>
</protein>
<keyword evidence="6 8" id="KW-0378">Hydrolase</keyword>
<comment type="function">
    <text evidence="8">Zinc phosphodiesterase, which displays some tRNA 3'-processing endonuclease activity. Probably involved in tRNA maturation, by removing a 3'-trailer from precursor tRNA.</text>
</comment>
<dbReference type="PANTHER" id="PTHR46018:SF2">
    <property type="entry name" value="ZINC PHOSPHODIESTERASE ELAC PROTEIN 1"/>
    <property type="match status" value="1"/>
</dbReference>
<evidence type="ECO:0000256" key="8">
    <source>
        <dbReference type="HAMAP-Rule" id="MF_01818"/>
    </source>
</evidence>
<proteinExistence type="inferred from homology"/>
<dbReference type="GO" id="GO:0042781">
    <property type="term" value="F:3'-tRNA processing endoribonuclease activity"/>
    <property type="evidence" value="ECO:0007669"/>
    <property type="project" value="UniProtKB-EC"/>
</dbReference>
<dbReference type="CDD" id="cd07717">
    <property type="entry name" value="RNaseZ_ZiPD-like_MBL-fold"/>
    <property type="match status" value="1"/>
</dbReference>
<feature type="active site" description="Proton acceptor" evidence="8">
    <location>
        <position position="66"/>
    </location>
</feature>
<evidence type="ECO:0000313" key="10">
    <source>
        <dbReference type="Proteomes" id="UP001595766"/>
    </source>
</evidence>
<evidence type="ECO:0000256" key="1">
    <source>
        <dbReference type="ARBA" id="ARBA00011738"/>
    </source>
</evidence>
<dbReference type="EMBL" id="JBHSAV010000023">
    <property type="protein sequence ID" value="MFC3976183.1"/>
    <property type="molecule type" value="Genomic_DNA"/>
</dbReference>
<evidence type="ECO:0000256" key="3">
    <source>
        <dbReference type="ARBA" id="ARBA00022722"/>
    </source>
</evidence>
<comment type="catalytic activity">
    <reaction evidence="8">
        <text>Endonucleolytic cleavage of RNA, removing extra 3' nucleotides from tRNA precursor, generating 3' termini of tRNAs. A 3'-hydroxy group is left at the tRNA terminus and a 5'-phosphoryl group is left at the trailer molecule.</text>
        <dbReference type="EC" id="3.1.26.11"/>
    </reaction>
</comment>
<keyword evidence="4 8" id="KW-0479">Metal-binding</keyword>
<comment type="cofactor">
    <cofactor evidence="8">
        <name>Zn(2+)</name>
        <dbReference type="ChEBI" id="CHEBI:29105"/>
    </cofactor>
    <text evidence="8">Binds 2 Zn(2+) ions.</text>
</comment>
<dbReference type="Proteomes" id="UP001595766">
    <property type="component" value="Unassembled WGS sequence"/>
</dbReference>
<dbReference type="SUPFAM" id="SSF56281">
    <property type="entry name" value="Metallo-hydrolase/oxidoreductase"/>
    <property type="match status" value="1"/>
</dbReference>
<feature type="binding site" evidence="8">
    <location>
        <position position="62"/>
    </location>
    <ligand>
        <name>Zn(2+)</name>
        <dbReference type="ChEBI" id="CHEBI:29105"/>
        <label>1</label>
        <note>catalytic</note>
    </ligand>
</feature>
<feature type="binding site" evidence="8">
    <location>
        <position position="271"/>
    </location>
    <ligand>
        <name>Zn(2+)</name>
        <dbReference type="ChEBI" id="CHEBI:29105"/>
        <label>2</label>
        <note>catalytic</note>
    </ligand>
</feature>
<reference evidence="10" key="1">
    <citation type="journal article" date="2019" name="Int. J. Syst. Evol. Microbiol.">
        <title>The Global Catalogue of Microorganisms (GCM) 10K type strain sequencing project: providing services to taxonomists for standard genome sequencing and annotation.</title>
        <authorList>
            <consortium name="The Broad Institute Genomics Platform"/>
            <consortium name="The Broad Institute Genome Sequencing Center for Infectious Disease"/>
            <person name="Wu L."/>
            <person name="Ma J."/>
        </authorList>
    </citation>
    <scope>NUCLEOTIDE SEQUENCE [LARGE SCALE GENOMIC DNA]</scope>
    <source>
        <strain evidence="10">CECT 8551</strain>
    </source>
</reference>
<feature type="binding site" evidence="8">
    <location>
        <position position="64"/>
    </location>
    <ligand>
        <name>Zn(2+)</name>
        <dbReference type="ChEBI" id="CHEBI:29105"/>
        <label>1</label>
        <note>catalytic</note>
    </ligand>
</feature>
<evidence type="ECO:0000256" key="5">
    <source>
        <dbReference type="ARBA" id="ARBA00022759"/>
    </source>
</evidence>
<comment type="caution">
    <text evidence="9">The sequence shown here is derived from an EMBL/GenBank/DDBJ whole genome shotgun (WGS) entry which is preliminary data.</text>
</comment>
<dbReference type="InterPro" id="IPR036866">
    <property type="entry name" value="RibonucZ/Hydroxyglut_hydro"/>
</dbReference>
<evidence type="ECO:0000256" key="6">
    <source>
        <dbReference type="ARBA" id="ARBA00022801"/>
    </source>
</evidence>
<keyword evidence="10" id="KW-1185">Reference proteome</keyword>
<evidence type="ECO:0000256" key="7">
    <source>
        <dbReference type="ARBA" id="ARBA00022833"/>
    </source>
</evidence>
<keyword evidence="5 8" id="KW-0255">Endonuclease</keyword>
<dbReference type="EC" id="3.1.26.11" evidence="8"/>
<dbReference type="InterPro" id="IPR013471">
    <property type="entry name" value="RNase_Z/BN"/>
</dbReference>
<dbReference type="HAMAP" id="MF_01818">
    <property type="entry name" value="RNase_Z_BN"/>
    <property type="match status" value="1"/>
</dbReference>
<accession>A0ABV8EIP9</accession>
<feature type="binding site" evidence="8">
    <location>
        <position position="67"/>
    </location>
    <ligand>
        <name>Zn(2+)</name>
        <dbReference type="ChEBI" id="CHEBI:29105"/>
        <label>2</label>
        <note>catalytic</note>
    </ligand>
</feature>
<feature type="binding site" evidence="8">
    <location>
        <position position="142"/>
    </location>
    <ligand>
        <name>Zn(2+)</name>
        <dbReference type="ChEBI" id="CHEBI:29105"/>
        <label>1</label>
        <note>catalytic</note>
    </ligand>
</feature>
<dbReference type="PANTHER" id="PTHR46018">
    <property type="entry name" value="ZINC PHOSPHODIESTERASE ELAC PROTEIN 1"/>
    <property type="match status" value="1"/>
</dbReference>
<sequence>MDFTVTILGSNAAIPAHGRNQTAQLVNIGLSYLLLDCGEGTQNQLRSFKLRYSKIDYIFISHLHGDHYYGLMGLITTFHLHRRSKLLTIFGPKGLDEIITIQLKYSNTKLNYPIRFVSTDADVKALILEERNFRVYSFPLKHRIPCTGFLIQEKQGLLNMNKAKLLEKKISIEAINSLRKGIDYTDKNGDHYSVTEYTIPPAPLRSYAFCSDTIYDPIDLTANIQGVTTIYHEATFGDDEVERAVDTFHSTARQAGLIAAKINAKKLILGHFSTRYLNLAPLLEQAQASFSESVLGEEGITYPIV</sequence>
<keyword evidence="3 8" id="KW-0540">Nuclease</keyword>
<dbReference type="Gene3D" id="3.60.15.10">
    <property type="entry name" value="Ribonuclease Z/Hydroxyacylglutathione hydrolase-like"/>
    <property type="match status" value="1"/>
</dbReference>
<feature type="binding site" evidence="8">
    <location>
        <position position="66"/>
    </location>
    <ligand>
        <name>Zn(2+)</name>
        <dbReference type="ChEBI" id="CHEBI:29105"/>
        <label>2</label>
        <note>catalytic</note>
    </ligand>
</feature>
<comment type="subunit">
    <text evidence="1 8">Homodimer.</text>
</comment>
<organism evidence="9 10">
    <name type="scientific">Belliella kenyensis</name>
    <dbReference type="NCBI Taxonomy" id="1472724"/>
    <lineage>
        <taxon>Bacteria</taxon>
        <taxon>Pseudomonadati</taxon>
        <taxon>Bacteroidota</taxon>
        <taxon>Cytophagia</taxon>
        <taxon>Cytophagales</taxon>
        <taxon>Cyclobacteriaceae</taxon>
        <taxon>Belliella</taxon>
    </lineage>
</organism>
<name>A0ABV8EIP9_9BACT</name>
<gene>
    <name evidence="8" type="primary">rnz</name>
    <name evidence="9" type="ORF">ACFOUP_07330</name>
</gene>
<feature type="binding site" evidence="8">
    <location>
        <position position="212"/>
    </location>
    <ligand>
        <name>Zn(2+)</name>
        <dbReference type="ChEBI" id="CHEBI:29105"/>
        <label>2</label>
        <note>catalytic</note>
    </ligand>
</feature>
<keyword evidence="7 8" id="KW-0862">Zinc</keyword>
<comment type="similarity">
    <text evidence="8">Belongs to the RNase Z family.</text>
</comment>
<evidence type="ECO:0000313" key="9">
    <source>
        <dbReference type="EMBL" id="MFC3976183.1"/>
    </source>
</evidence>
<dbReference type="NCBIfam" id="NF000801">
    <property type="entry name" value="PRK00055.1-3"/>
    <property type="match status" value="1"/>
</dbReference>
<evidence type="ECO:0000256" key="2">
    <source>
        <dbReference type="ARBA" id="ARBA00022694"/>
    </source>
</evidence>